<dbReference type="InterPro" id="IPR050327">
    <property type="entry name" value="Proton-linked_MCT"/>
</dbReference>
<evidence type="ECO:0000313" key="7">
    <source>
        <dbReference type="Proteomes" id="UP000000709"/>
    </source>
</evidence>
<protein>
    <recommendedName>
        <fullName evidence="5">Major facilitator superfamily (MFS) profile domain-containing protein</fullName>
    </recommendedName>
</protein>
<feature type="transmembrane region" description="Helical" evidence="4">
    <location>
        <begin position="514"/>
        <end position="534"/>
    </location>
</feature>
<evidence type="ECO:0000256" key="2">
    <source>
        <dbReference type="ARBA" id="ARBA00006727"/>
    </source>
</evidence>
<feature type="compositionally biased region" description="Low complexity" evidence="3">
    <location>
        <begin position="55"/>
        <end position="69"/>
    </location>
</feature>
<feature type="transmembrane region" description="Helical" evidence="4">
    <location>
        <begin position="238"/>
        <end position="257"/>
    </location>
</feature>
<comment type="similarity">
    <text evidence="2">Belongs to the major facilitator superfamily. Monocarboxylate porter (TC 2.A.1.13) family.</text>
</comment>
<dbReference type="Pfam" id="PF07690">
    <property type="entry name" value="MFS_1"/>
    <property type="match status" value="1"/>
</dbReference>
<dbReference type="KEGG" id="spaa:SPAPADRAFT_50743"/>
<evidence type="ECO:0000259" key="5">
    <source>
        <dbReference type="PROSITE" id="PS50850"/>
    </source>
</evidence>
<dbReference type="GO" id="GO:0022857">
    <property type="term" value="F:transmembrane transporter activity"/>
    <property type="evidence" value="ECO:0007669"/>
    <property type="project" value="InterPro"/>
</dbReference>
<keyword evidence="4" id="KW-1133">Transmembrane helix</keyword>
<dbReference type="AlphaFoldDB" id="G3API4"/>
<feature type="compositionally biased region" description="Basic and acidic residues" evidence="3">
    <location>
        <begin position="38"/>
        <end position="47"/>
    </location>
</feature>
<feature type="transmembrane region" description="Helical" evidence="4">
    <location>
        <begin position="385"/>
        <end position="411"/>
    </location>
</feature>
<dbReference type="HOGENOM" id="CLU_001265_1_2_1"/>
<comment type="subcellular location">
    <subcellularLocation>
        <location evidence="1">Membrane</location>
        <topology evidence="1">Multi-pass membrane protein</topology>
    </subcellularLocation>
</comment>
<dbReference type="InterPro" id="IPR020846">
    <property type="entry name" value="MFS_dom"/>
</dbReference>
<feature type="domain" description="Major facilitator superfamily (MFS) profile" evidence="5">
    <location>
        <begin position="166"/>
        <end position="567"/>
    </location>
</feature>
<dbReference type="GO" id="GO:0016020">
    <property type="term" value="C:membrane"/>
    <property type="evidence" value="ECO:0007669"/>
    <property type="project" value="UniProtKB-SubCell"/>
</dbReference>
<evidence type="ECO:0000256" key="1">
    <source>
        <dbReference type="ARBA" id="ARBA00004141"/>
    </source>
</evidence>
<keyword evidence="7" id="KW-1185">Reference proteome</keyword>
<feature type="transmembrane region" description="Helical" evidence="4">
    <location>
        <begin position="546"/>
        <end position="563"/>
    </location>
</feature>
<feature type="transmembrane region" description="Helical" evidence="4">
    <location>
        <begin position="263"/>
        <end position="285"/>
    </location>
</feature>
<dbReference type="InterPro" id="IPR011701">
    <property type="entry name" value="MFS"/>
</dbReference>
<dbReference type="GeneID" id="18871480"/>
<proteinExistence type="inferred from homology"/>
<accession>G3API4</accession>
<evidence type="ECO:0000256" key="4">
    <source>
        <dbReference type="SAM" id="Phobius"/>
    </source>
</evidence>
<dbReference type="EMBL" id="GL996502">
    <property type="protein sequence ID" value="EGW32155.1"/>
    <property type="molecule type" value="Genomic_DNA"/>
</dbReference>
<feature type="transmembrane region" description="Helical" evidence="4">
    <location>
        <begin position="209"/>
        <end position="231"/>
    </location>
</feature>
<dbReference type="PANTHER" id="PTHR11360">
    <property type="entry name" value="MONOCARBOXYLATE TRANSPORTER"/>
    <property type="match status" value="1"/>
</dbReference>
<keyword evidence="4" id="KW-0812">Transmembrane</keyword>
<dbReference type="Gene3D" id="1.20.1250.20">
    <property type="entry name" value="MFS general substrate transporter like domains"/>
    <property type="match status" value="2"/>
</dbReference>
<dbReference type="OrthoDB" id="2213137at2759"/>
<feature type="region of interest" description="Disordered" evidence="3">
    <location>
        <begin position="1"/>
        <end position="69"/>
    </location>
</feature>
<dbReference type="InterPro" id="IPR036259">
    <property type="entry name" value="MFS_trans_sf"/>
</dbReference>
<evidence type="ECO:0000313" key="6">
    <source>
        <dbReference type="EMBL" id="EGW32155.1"/>
    </source>
</evidence>
<dbReference type="SUPFAM" id="SSF103473">
    <property type="entry name" value="MFS general substrate transporter"/>
    <property type="match status" value="1"/>
</dbReference>
<dbReference type="PANTHER" id="PTHR11360:SF315">
    <property type="entry name" value="TRANSPORTER MCH2-RELATED"/>
    <property type="match status" value="1"/>
</dbReference>
<name>G3API4_SPAPN</name>
<reference evidence="6 7" key="1">
    <citation type="journal article" date="2011" name="Proc. Natl. Acad. Sci. U.S.A.">
        <title>Comparative genomics of xylose-fermenting fungi for enhanced biofuel production.</title>
        <authorList>
            <person name="Wohlbach D.J."/>
            <person name="Kuo A."/>
            <person name="Sato T.K."/>
            <person name="Potts K.M."/>
            <person name="Salamov A.A."/>
            <person name="LaButti K.M."/>
            <person name="Sun H."/>
            <person name="Clum A."/>
            <person name="Pangilinan J.L."/>
            <person name="Lindquist E.A."/>
            <person name="Lucas S."/>
            <person name="Lapidus A."/>
            <person name="Jin M."/>
            <person name="Gunawan C."/>
            <person name="Balan V."/>
            <person name="Dale B.E."/>
            <person name="Jeffries T.W."/>
            <person name="Zinkel R."/>
            <person name="Barry K.W."/>
            <person name="Grigoriev I.V."/>
            <person name="Gasch A.P."/>
        </authorList>
    </citation>
    <scope>NUCLEOTIDE SEQUENCE [LARGE SCALE GENOMIC DNA]</scope>
    <source>
        <strain evidence="7">NRRL Y-27907 / 11-Y1</strain>
    </source>
</reference>
<feature type="transmembrane region" description="Helical" evidence="4">
    <location>
        <begin position="166"/>
        <end position="189"/>
    </location>
</feature>
<feature type="transmembrane region" description="Helical" evidence="4">
    <location>
        <begin position="448"/>
        <end position="466"/>
    </location>
</feature>
<dbReference type="eggNOG" id="KOG2504">
    <property type="taxonomic scope" value="Eukaryota"/>
</dbReference>
<gene>
    <name evidence="6" type="ORF">SPAPADRAFT_50743</name>
</gene>
<dbReference type="PROSITE" id="PS50850">
    <property type="entry name" value="MFS"/>
    <property type="match status" value="1"/>
</dbReference>
<evidence type="ECO:0000256" key="3">
    <source>
        <dbReference type="SAM" id="MobiDB-lite"/>
    </source>
</evidence>
<feature type="transmembrane region" description="Helical" evidence="4">
    <location>
        <begin position="297"/>
        <end position="316"/>
    </location>
</feature>
<sequence>MSELPQDSSSSISPRNSISSKKDDSSENSGSEYVEPLTNHEESESRPPRRYSITSFNSQRSSGSLSRLSNLTGISQVSSVISAIRDDRLLDADEETRARYAERGRAASILSAELDKATIRSLKKRKSRESLEAGAPPSAEVLEEIEKVEEEEEIEEEGLPPQDKGFAWFVAFCSMLAAFSTWGANAGYGVFLGFYLNNNVFPGATKYDFALIGSLVKFLGHSLSAVAALILKVLGFRLTLFVAIILQTLGYMLGSFATKIWQLYLTQGLLVGLGFVLVYIPASLVLPEWFKTRRATAFGICVSGTGLGGVVFALSINKVIEDTGGFRWALRMVGFVVLVATIICAFGMKHRRKQKITLKESLSATFIKDTVKIVFDFRVFNNVGLIFLVLWYAISLMGYTLMIFSLSSYAISVGLTPHQGSSLTAILNGFQVVGRPLIGAVADRIGRANTAAIVGGISTILMYAFWINASSYGSLIAFSVLSGMIIGFGTCLSQPLCADILEDHLELLPAGWSGLNMFVSPAVLVTQVIALSLVRENNARPYLNTQIFAGAGFLACVFLIFPVREHLISNVLKKRLAAAQQQLKDIRPTTAAGYLKASAFEESDKLLEEEILRDRIERYNRLLERNVSAYLMRMVYPIRV</sequence>
<dbReference type="RefSeq" id="XP_007375431.1">
    <property type="nucleotide sequence ID" value="XM_007375369.1"/>
</dbReference>
<feature type="transmembrane region" description="Helical" evidence="4">
    <location>
        <begin position="472"/>
        <end position="493"/>
    </location>
</feature>
<feature type="transmembrane region" description="Helical" evidence="4">
    <location>
        <begin position="328"/>
        <end position="348"/>
    </location>
</feature>
<dbReference type="OMA" id="AVNVICI"/>
<dbReference type="InParanoid" id="G3API4"/>
<dbReference type="CDD" id="cd17352">
    <property type="entry name" value="MFS_MCT_SLC16"/>
    <property type="match status" value="1"/>
</dbReference>
<keyword evidence="4" id="KW-0472">Membrane</keyword>
<dbReference type="FunCoup" id="G3API4">
    <property type="interactions" value="455"/>
</dbReference>
<feature type="compositionally biased region" description="Low complexity" evidence="3">
    <location>
        <begin position="8"/>
        <end position="19"/>
    </location>
</feature>
<organism evidence="7">
    <name type="scientific">Spathaspora passalidarum (strain NRRL Y-27907 / 11-Y1)</name>
    <dbReference type="NCBI Taxonomy" id="619300"/>
    <lineage>
        <taxon>Eukaryota</taxon>
        <taxon>Fungi</taxon>
        <taxon>Dikarya</taxon>
        <taxon>Ascomycota</taxon>
        <taxon>Saccharomycotina</taxon>
        <taxon>Pichiomycetes</taxon>
        <taxon>Debaryomycetaceae</taxon>
        <taxon>Spathaspora</taxon>
    </lineage>
</organism>
<dbReference type="Proteomes" id="UP000000709">
    <property type="component" value="Unassembled WGS sequence"/>
</dbReference>